<keyword evidence="2" id="KW-1185">Reference proteome</keyword>
<accession>A0A0G3EGA4</accession>
<dbReference type="Proteomes" id="UP000035268">
    <property type="component" value="Chromosome"/>
</dbReference>
<reference evidence="2" key="1">
    <citation type="submission" date="2015-02" db="EMBL/GenBank/DDBJ databases">
        <title>Description and complete genome sequence of the first cultured representative of the subdivision 5 of the Verrucomicrobia phylum.</title>
        <authorList>
            <person name="Spring S."/>
            <person name="Bunk B."/>
            <person name="Sproer C."/>
            <person name="Klenk H.-P."/>
        </authorList>
    </citation>
    <scope>NUCLEOTIDE SEQUENCE [LARGE SCALE GENOMIC DNA]</scope>
    <source>
        <strain evidence="2">L21-Fru-AB</strain>
    </source>
</reference>
<sequence length="202" mass="22454">MNPIRNILFDLGGVLIDIHRMRGLRRLTALGLHGMVGLAGEFERGVIDEAQFRDRVREAAGRDLGDRQIDTAWNEIIGAVPPGHIAMLDELKERGFRLFLLSNTNAIHYRECERTFRAVSGGVPMSGFFEHIFLSYELGMTKPDPAIFRHVARRAAIDPGVSLFIDDDVRNTIAAAKEGFRVHRHDPAQGALTVANVLGVTE</sequence>
<organism evidence="1 2">
    <name type="scientific">Kiritimatiella glycovorans</name>
    <dbReference type="NCBI Taxonomy" id="1307763"/>
    <lineage>
        <taxon>Bacteria</taxon>
        <taxon>Pseudomonadati</taxon>
        <taxon>Kiritimatiellota</taxon>
        <taxon>Kiritimatiellia</taxon>
        <taxon>Kiritimatiellales</taxon>
        <taxon>Kiritimatiellaceae</taxon>
        <taxon>Kiritimatiella</taxon>
    </lineage>
</organism>
<dbReference type="SFLD" id="SFLDG01129">
    <property type="entry name" value="C1.5:_HAD__Beta-PGM__Phosphata"/>
    <property type="match status" value="1"/>
</dbReference>
<dbReference type="InterPro" id="IPR036412">
    <property type="entry name" value="HAD-like_sf"/>
</dbReference>
<dbReference type="OrthoDB" id="9797415at2"/>
<dbReference type="InterPro" id="IPR006439">
    <property type="entry name" value="HAD-SF_hydro_IA"/>
</dbReference>
<dbReference type="KEGG" id="vbl:L21SP4_02269"/>
<dbReference type="SFLD" id="SFLDS00003">
    <property type="entry name" value="Haloacid_Dehalogenase"/>
    <property type="match status" value="1"/>
</dbReference>
<dbReference type="Pfam" id="PF00702">
    <property type="entry name" value="Hydrolase"/>
    <property type="match status" value="1"/>
</dbReference>
<protein>
    <submittedName>
        <fullName evidence="1">Alpha-D-glucose-1-phosphate phosphatase YihX</fullName>
        <ecNumber evidence="1">3.1.3.-</ecNumber>
    </submittedName>
</protein>
<dbReference type="STRING" id="1307763.L21SP4_02269"/>
<dbReference type="InterPro" id="IPR023198">
    <property type="entry name" value="PGP-like_dom2"/>
</dbReference>
<dbReference type="NCBIfam" id="TIGR01509">
    <property type="entry name" value="HAD-SF-IA-v3"/>
    <property type="match status" value="1"/>
</dbReference>
<dbReference type="AlphaFoldDB" id="A0A0G3EGA4"/>
<dbReference type="CDD" id="cd02603">
    <property type="entry name" value="HAD_sEH-N_like"/>
    <property type="match status" value="1"/>
</dbReference>
<dbReference type="RefSeq" id="WP_052882716.1">
    <property type="nucleotide sequence ID" value="NZ_CP010904.1"/>
</dbReference>
<dbReference type="Gene3D" id="3.40.50.1000">
    <property type="entry name" value="HAD superfamily/HAD-like"/>
    <property type="match status" value="1"/>
</dbReference>
<gene>
    <name evidence="1" type="primary">yihX</name>
    <name evidence="1" type="ORF">L21SP4_02269</name>
</gene>
<dbReference type="InterPro" id="IPR023214">
    <property type="entry name" value="HAD_sf"/>
</dbReference>
<keyword evidence="1" id="KW-0378">Hydrolase</keyword>
<dbReference type="GO" id="GO:0016787">
    <property type="term" value="F:hydrolase activity"/>
    <property type="evidence" value="ECO:0007669"/>
    <property type="project" value="UniProtKB-KW"/>
</dbReference>
<dbReference type="Gene3D" id="1.10.150.240">
    <property type="entry name" value="Putative phosphatase, domain 2"/>
    <property type="match status" value="1"/>
</dbReference>
<reference evidence="1 2" key="2">
    <citation type="journal article" date="2016" name="ISME J.">
        <title>Characterization of the first cultured representative of Verrucomicrobia subdivision 5 indicates the proposal of a novel phylum.</title>
        <authorList>
            <person name="Spring S."/>
            <person name="Bunk B."/>
            <person name="Sproer C."/>
            <person name="Schumann P."/>
            <person name="Rohde M."/>
            <person name="Tindall B.J."/>
            <person name="Klenk H.P."/>
        </authorList>
    </citation>
    <scope>NUCLEOTIDE SEQUENCE [LARGE SCALE GENOMIC DNA]</scope>
    <source>
        <strain evidence="1 2">L21-Fru-AB</strain>
    </source>
</reference>
<name>A0A0G3EGA4_9BACT</name>
<evidence type="ECO:0000313" key="1">
    <source>
        <dbReference type="EMBL" id="AKJ65496.1"/>
    </source>
</evidence>
<dbReference type="EC" id="3.1.3.-" evidence="1"/>
<dbReference type="PANTHER" id="PTHR43611:SF3">
    <property type="entry name" value="FLAVIN MONONUCLEOTIDE HYDROLASE 1, CHLOROPLATIC"/>
    <property type="match status" value="1"/>
</dbReference>
<proteinExistence type="predicted"/>
<dbReference type="EMBL" id="CP010904">
    <property type="protein sequence ID" value="AKJ65496.1"/>
    <property type="molecule type" value="Genomic_DNA"/>
</dbReference>
<evidence type="ECO:0000313" key="2">
    <source>
        <dbReference type="Proteomes" id="UP000035268"/>
    </source>
</evidence>
<dbReference type="PANTHER" id="PTHR43611">
    <property type="entry name" value="ALPHA-D-GLUCOSE 1-PHOSPHATE PHOSPHATASE"/>
    <property type="match status" value="1"/>
</dbReference>
<dbReference type="SUPFAM" id="SSF56784">
    <property type="entry name" value="HAD-like"/>
    <property type="match status" value="1"/>
</dbReference>